<keyword evidence="3" id="KW-1185">Reference proteome</keyword>
<name>A0A128ET47_9GAMM</name>
<dbReference type="PIRSF" id="PIRSF020818">
    <property type="entry name" value="PHB_depoly_PhaZ"/>
    <property type="match status" value="1"/>
</dbReference>
<dbReference type="RefSeq" id="WP_002536885.1">
    <property type="nucleotide sequence ID" value="NZ_FIZX01000001.1"/>
</dbReference>
<evidence type="ECO:0000313" key="2">
    <source>
        <dbReference type="EMBL" id="CZF77136.1"/>
    </source>
</evidence>
<gene>
    <name evidence="2" type="ORF">GCE9029_00032</name>
</gene>
<accession>A0A128ET47</accession>
<feature type="domain" description="PHB de-polymerase C-terminal" evidence="1">
    <location>
        <begin position="204"/>
        <end position="405"/>
    </location>
</feature>
<dbReference type="InterPro" id="IPR029058">
    <property type="entry name" value="AB_hydrolase_fold"/>
</dbReference>
<dbReference type="PANTHER" id="PTHR36837">
    <property type="entry name" value="POLY(3-HYDROXYALKANOATE) POLYMERASE SUBUNIT PHAC"/>
    <property type="match status" value="1"/>
</dbReference>
<dbReference type="SUPFAM" id="SSF53474">
    <property type="entry name" value="alpha/beta-Hydrolases"/>
    <property type="match status" value="1"/>
</dbReference>
<dbReference type="InterPro" id="IPR010915">
    <property type="entry name" value="PHB_depoly_PhaZ"/>
</dbReference>
<dbReference type="EMBL" id="FIZX01000001">
    <property type="protein sequence ID" value="CZF77136.1"/>
    <property type="molecule type" value="Genomic_DNA"/>
</dbReference>
<dbReference type="AlphaFoldDB" id="A0A128ET47"/>
<dbReference type="InterPro" id="IPR051321">
    <property type="entry name" value="PHA/PHB_synthase"/>
</dbReference>
<proteinExistence type="predicted"/>
<dbReference type="Gene3D" id="3.40.50.1820">
    <property type="entry name" value="alpha/beta hydrolase"/>
    <property type="match status" value="1"/>
</dbReference>
<dbReference type="PANTHER" id="PTHR36837:SF4">
    <property type="entry name" value="BLR0908 PROTEIN"/>
    <property type="match status" value="1"/>
</dbReference>
<evidence type="ECO:0000259" key="1">
    <source>
        <dbReference type="Pfam" id="PF06850"/>
    </source>
</evidence>
<dbReference type="STRING" id="1796497.GCE9029_00032"/>
<organism evidence="2 3">
    <name type="scientific">Grimontia celer</name>
    <dbReference type="NCBI Taxonomy" id="1796497"/>
    <lineage>
        <taxon>Bacteria</taxon>
        <taxon>Pseudomonadati</taxon>
        <taxon>Pseudomonadota</taxon>
        <taxon>Gammaproteobacteria</taxon>
        <taxon>Vibrionales</taxon>
        <taxon>Vibrionaceae</taxon>
        <taxon>Grimontia</taxon>
    </lineage>
</organism>
<dbReference type="NCBIfam" id="TIGR01849">
    <property type="entry name" value="PHB_depoly_PhaZ"/>
    <property type="match status" value="1"/>
</dbReference>
<dbReference type="Proteomes" id="UP000071641">
    <property type="component" value="Unassembled WGS sequence"/>
</dbReference>
<reference evidence="3" key="1">
    <citation type="submission" date="2016-02" db="EMBL/GenBank/DDBJ databases">
        <authorList>
            <person name="Rodrigo-Torres Lidia"/>
            <person name="Arahal R.David."/>
        </authorList>
    </citation>
    <scope>NUCLEOTIDE SEQUENCE [LARGE SCALE GENOMIC DNA]</scope>
    <source>
        <strain evidence="3">CECT 9029</strain>
    </source>
</reference>
<dbReference type="InterPro" id="IPR009656">
    <property type="entry name" value="PHB_depo_C"/>
</dbReference>
<dbReference type="OrthoDB" id="9800634at2"/>
<sequence>MLYQFNATYMDAIKPLNSWVKFIRDVNAAPWNPMKTSPVTRTLDASMELVERLTDCYDEPAWGLDTTVIKGEKLAIQYNVIANKPFCNLLHFRRSKAQPNQPKVLFVAPLSGHFATLLRGTIDAFLPDHDVYVTDWRNARDVPLTEGEFHFDDYVDYLVEFLELLGPDTHAIAVCQPSVPLMVATALMSAEKNPAAPATVTLMGGPIDTRINPTEVNDYASGKDLEWFESNVICTVPEQYEGAGQVVYPGFVQLSGFMSMNLDTHVQKHFKFFGDLVKGDGDNAEAHRKFYNEYLAVMDLPAHYYLDTIRKVFLEHDLPNGTMTYRGKPINLAAIKKTALLTIEGELDDITGRGQTAAALDICPNIPKSKKMHYEQKGVGHYGIFNGRRYREAIAPKIKGFIKKYNPKMVKAA</sequence>
<dbReference type="Pfam" id="PF06850">
    <property type="entry name" value="PHB_depo_C"/>
    <property type="match status" value="1"/>
</dbReference>
<evidence type="ECO:0000313" key="3">
    <source>
        <dbReference type="Proteomes" id="UP000071641"/>
    </source>
</evidence>
<protein>
    <recommendedName>
        <fullName evidence="1">PHB de-polymerase C-terminal domain-containing protein</fullName>
    </recommendedName>
</protein>